<evidence type="ECO:0000256" key="2">
    <source>
        <dbReference type="ARBA" id="ARBA00022980"/>
    </source>
</evidence>
<geneLocation type="chloroplast" evidence="6"/>
<name>A0A060AEJ1_9RHOD</name>
<evidence type="ECO:0000256" key="4">
    <source>
        <dbReference type="RuleBase" id="RU003869"/>
    </source>
</evidence>
<proteinExistence type="inferred from homology"/>
<dbReference type="NCBIfam" id="TIGR03654">
    <property type="entry name" value="L6_bact"/>
    <property type="match status" value="1"/>
</dbReference>
<evidence type="ECO:0000256" key="1">
    <source>
        <dbReference type="ARBA" id="ARBA00009356"/>
    </source>
</evidence>
<dbReference type="SUPFAM" id="SSF56053">
    <property type="entry name" value="Ribosomal protein L6"/>
    <property type="match status" value="2"/>
</dbReference>
<dbReference type="PROSITE" id="PS00525">
    <property type="entry name" value="RIBOSOMAL_L6_1"/>
    <property type="match status" value="1"/>
</dbReference>
<dbReference type="EMBL" id="KJ569775">
    <property type="protein sequence ID" value="AIA61217.1"/>
    <property type="molecule type" value="Genomic_DNA"/>
</dbReference>
<dbReference type="GO" id="GO:0019843">
    <property type="term" value="F:rRNA binding"/>
    <property type="evidence" value="ECO:0007669"/>
    <property type="project" value="InterPro"/>
</dbReference>
<dbReference type="GO" id="GO:0002181">
    <property type="term" value="P:cytoplasmic translation"/>
    <property type="evidence" value="ECO:0007669"/>
    <property type="project" value="TreeGrafter"/>
</dbReference>
<dbReference type="InterPro" id="IPR002358">
    <property type="entry name" value="Ribosomal_uL6_CS"/>
</dbReference>
<evidence type="ECO:0000313" key="6">
    <source>
        <dbReference type="EMBL" id="AIA61217.1"/>
    </source>
</evidence>
<evidence type="ECO:0000256" key="3">
    <source>
        <dbReference type="ARBA" id="ARBA00023274"/>
    </source>
</evidence>
<protein>
    <submittedName>
        <fullName evidence="6">Ribosomal protein L6</fullName>
    </submittedName>
</protein>
<dbReference type="InterPro" id="IPR019906">
    <property type="entry name" value="Ribosomal_uL6_bac-type"/>
</dbReference>
<dbReference type="GO" id="GO:0003735">
    <property type="term" value="F:structural constituent of ribosome"/>
    <property type="evidence" value="ECO:0007669"/>
    <property type="project" value="InterPro"/>
</dbReference>
<feature type="domain" description="Large ribosomal subunit protein uL6 alpha-beta" evidence="5">
    <location>
        <begin position="12"/>
        <end position="76"/>
    </location>
</feature>
<comment type="similarity">
    <text evidence="1 4">Belongs to the universal ribosomal protein uL6 family.</text>
</comment>
<keyword evidence="2 4" id="KW-0689">Ribosomal protein</keyword>
<sequence length="175" mass="19233">MSRIGKQAIFCPTNVQIVHEASILKVKGEKGSLSLSIPAQVKIEQAEQEVRVIAQSQWQGLYRSLIHSMLIGVTKGFEKKLLLVGVGYRAQIVESDLILYVGFSHPVTVKRLEGIQFELENPTTIVVKGINKQLVGSVAASIRAIRTPEVYKGKGIRYSYESIRLKAGKAGKASK</sequence>
<dbReference type="PANTHER" id="PTHR11655">
    <property type="entry name" value="60S/50S RIBOSOMAL PROTEIN L6/L9"/>
    <property type="match status" value="1"/>
</dbReference>
<dbReference type="InterPro" id="IPR036789">
    <property type="entry name" value="Ribosomal_uL6-like_a/b-dom_sf"/>
</dbReference>
<dbReference type="Pfam" id="PF00347">
    <property type="entry name" value="Ribosomal_L6"/>
    <property type="match status" value="2"/>
</dbReference>
<reference evidence="6" key="1">
    <citation type="submission" date="2014-03" db="EMBL/GenBank/DDBJ databases">
        <title>Metagenomic reconstruction of the complete chloroplast and mitochondrial genomes of a novel unicellular red alga from the Cyanidiaceae family.</title>
        <authorList>
            <person name="Servin-Garciduenas L.E."/>
            <person name="Martinez-Romero E."/>
        </authorList>
    </citation>
    <scope>NUCLEOTIDE SEQUENCE</scope>
    <source>
        <strain evidence="6">MX-AZ01</strain>
    </source>
</reference>
<dbReference type="PIRSF" id="PIRSF002162">
    <property type="entry name" value="Ribosomal_L6"/>
    <property type="match status" value="1"/>
</dbReference>
<dbReference type="InterPro" id="IPR000702">
    <property type="entry name" value="Ribosomal_uL6-like"/>
</dbReference>
<accession>A0A060AEJ1</accession>
<keyword evidence="6" id="KW-0150">Chloroplast</keyword>
<dbReference type="FunFam" id="3.90.930.12:FF:000001">
    <property type="entry name" value="50S ribosomal protein L6"/>
    <property type="match status" value="1"/>
</dbReference>
<evidence type="ECO:0000259" key="5">
    <source>
        <dbReference type="Pfam" id="PF00347"/>
    </source>
</evidence>
<keyword evidence="6" id="KW-0934">Plastid</keyword>
<keyword evidence="3 4" id="KW-0687">Ribonucleoprotein</keyword>
<dbReference type="InterPro" id="IPR020040">
    <property type="entry name" value="Ribosomal_uL6_a/b-dom"/>
</dbReference>
<feature type="domain" description="Large ribosomal subunit protein uL6 alpha-beta" evidence="5">
    <location>
        <begin position="84"/>
        <end position="158"/>
    </location>
</feature>
<dbReference type="Gene3D" id="3.90.930.12">
    <property type="entry name" value="Ribosomal protein L6, alpha-beta domain"/>
    <property type="match status" value="2"/>
</dbReference>
<organism evidence="6">
    <name type="scientific">Cyanidiaceae sp. MX-AZ01</name>
    <dbReference type="NCBI Taxonomy" id="1503164"/>
    <lineage>
        <taxon>Eukaryota</taxon>
        <taxon>Rhodophyta</taxon>
        <taxon>Bangiophyceae</taxon>
        <taxon>Cyanidiales</taxon>
        <taxon>Cyanidiaceae</taxon>
    </lineage>
</organism>
<dbReference type="AlphaFoldDB" id="A0A060AEJ1"/>
<dbReference type="GO" id="GO:1990904">
    <property type="term" value="C:ribonucleoprotein complex"/>
    <property type="evidence" value="ECO:0007669"/>
    <property type="project" value="UniProtKB-KW"/>
</dbReference>
<dbReference type="PRINTS" id="PR00059">
    <property type="entry name" value="RIBOSOMALL6"/>
</dbReference>
<dbReference type="GO" id="GO:0005840">
    <property type="term" value="C:ribosome"/>
    <property type="evidence" value="ECO:0007669"/>
    <property type="project" value="UniProtKB-KW"/>
</dbReference>
<gene>
    <name evidence="6" type="primary">rpl6</name>
</gene>
<dbReference type="PANTHER" id="PTHR11655:SF14">
    <property type="entry name" value="LARGE RIBOSOMAL SUBUNIT PROTEIN UL6M"/>
    <property type="match status" value="1"/>
</dbReference>